<dbReference type="OrthoDB" id="5506143at2"/>
<gene>
    <name evidence="1" type="ORF">EL26_24045</name>
</gene>
<evidence type="ECO:0008006" key="3">
    <source>
        <dbReference type="Google" id="ProtNLM"/>
    </source>
</evidence>
<organism evidence="1 2">
    <name type="scientific">Tumebacillus flagellatus</name>
    <dbReference type="NCBI Taxonomy" id="1157490"/>
    <lineage>
        <taxon>Bacteria</taxon>
        <taxon>Bacillati</taxon>
        <taxon>Bacillota</taxon>
        <taxon>Bacilli</taxon>
        <taxon>Bacillales</taxon>
        <taxon>Alicyclobacillaceae</taxon>
        <taxon>Tumebacillus</taxon>
    </lineage>
</organism>
<reference evidence="1 2" key="1">
    <citation type="journal article" date="2013" name="Int. J. Syst. Evol. Microbiol.">
        <title>Tumebacillus flagellatus sp. nov., an alpha-amylase/pullulanase-producing bacterium isolated from cassava wastewater.</title>
        <authorList>
            <person name="Wang Q."/>
            <person name="Xie N."/>
            <person name="Qin Y."/>
            <person name="Shen N."/>
            <person name="Zhu J."/>
            <person name="Mi H."/>
            <person name="Huang R."/>
        </authorList>
    </citation>
    <scope>NUCLEOTIDE SEQUENCE [LARGE SCALE GENOMIC DNA]</scope>
    <source>
        <strain evidence="1 2">GST4</strain>
    </source>
</reference>
<comment type="caution">
    <text evidence="1">The sequence shown here is derived from an EMBL/GenBank/DDBJ whole genome shotgun (WGS) entry which is preliminary data.</text>
</comment>
<dbReference type="AlphaFoldDB" id="A0A074LJS4"/>
<dbReference type="RefSeq" id="WP_038094720.1">
    <property type="nucleotide sequence ID" value="NZ_JMIR01000066.1"/>
</dbReference>
<sequence length="194" mass="22568">MTTLQLPDLYKAAAELVALQKEKNNLTGDLLPRMVLELNVKLGKLAELAGMGEWHRTREPLIEQKLGLTYAQYRKVNEGQMEWPTRNPLMEACAEVYGGILSIAAEAGYTDDDCSAWDDSLEGDNADCINEMIFYLNYFRFEQESERKKEYFRHVIYMFANTIYYRFTIDWDDLFTAVMESIERQRRAVSSDEN</sequence>
<evidence type="ECO:0000313" key="2">
    <source>
        <dbReference type="Proteomes" id="UP000027931"/>
    </source>
</evidence>
<accession>A0A074LJS4</accession>
<dbReference type="EMBL" id="JMIR01000066">
    <property type="protein sequence ID" value="KEO80855.1"/>
    <property type="molecule type" value="Genomic_DNA"/>
</dbReference>
<name>A0A074LJS4_9BACL</name>
<keyword evidence="2" id="KW-1185">Reference proteome</keyword>
<dbReference type="Proteomes" id="UP000027931">
    <property type="component" value="Unassembled WGS sequence"/>
</dbReference>
<proteinExistence type="predicted"/>
<dbReference type="STRING" id="1157490.EL26_24045"/>
<evidence type="ECO:0000313" key="1">
    <source>
        <dbReference type="EMBL" id="KEO80855.1"/>
    </source>
</evidence>
<protein>
    <recommendedName>
        <fullName evidence="3">dUTPase</fullName>
    </recommendedName>
</protein>